<comment type="caution">
    <text evidence="2">The sequence shown here is derived from an EMBL/GenBank/DDBJ whole genome shotgun (WGS) entry which is preliminary data.</text>
</comment>
<feature type="transmembrane region" description="Helical" evidence="1">
    <location>
        <begin position="7"/>
        <end position="29"/>
    </location>
</feature>
<proteinExistence type="predicted"/>
<keyword evidence="3" id="KW-1185">Reference proteome</keyword>
<gene>
    <name evidence="2" type="ORF">F1654_10505</name>
</gene>
<evidence type="ECO:0000256" key="1">
    <source>
        <dbReference type="SAM" id="Phobius"/>
    </source>
</evidence>
<organism evidence="2 3">
    <name type="scientific">Alkalicaulis satelles</name>
    <dbReference type="NCBI Taxonomy" id="2609175"/>
    <lineage>
        <taxon>Bacteria</taxon>
        <taxon>Pseudomonadati</taxon>
        <taxon>Pseudomonadota</taxon>
        <taxon>Alphaproteobacteria</taxon>
        <taxon>Maricaulales</taxon>
        <taxon>Maricaulaceae</taxon>
        <taxon>Alkalicaulis</taxon>
    </lineage>
</organism>
<dbReference type="Proteomes" id="UP000325122">
    <property type="component" value="Unassembled WGS sequence"/>
</dbReference>
<keyword evidence="1" id="KW-0812">Transmembrane</keyword>
<accession>A0A5M6ZGK4</accession>
<dbReference type="EMBL" id="VWOJ01000003">
    <property type="protein sequence ID" value="KAA5802258.1"/>
    <property type="molecule type" value="Genomic_DNA"/>
</dbReference>
<keyword evidence="1" id="KW-0472">Membrane</keyword>
<reference evidence="2 3" key="1">
    <citation type="submission" date="2019-09" db="EMBL/GenBank/DDBJ databases">
        <authorList>
            <person name="Kevbrin V."/>
            <person name="Grouzdev D.S."/>
        </authorList>
    </citation>
    <scope>NUCLEOTIDE SEQUENCE [LARGE SCALE GENOMIC DNA]</scope>
    <source>
        <strain evidence="2 3">G-192</strain>
    </source>
</reference>
<evidence type="ECO:0000313" key="3">
    <source>
        <dbReference type="Proteomes" id="UP000325122"/>
    </source>
</evidence>
<protein>
    <submittedName>
        <fullName evidence="2">Uncharacterized protein</fullName>
    </submittedName>
</protein>
<sequence>MKFLADLFRPILTIIVTVLVGAFILSVFWPTADIWITDHVPAWGHLSPAVEQCRAWLGIHQPQEETPWWQFWR</sequence>
<dbReference type="RefSeq" id="WP_150023509.1">
    <property type="nucleotide sequence ID" value="NZ_VWOJ01000003.1"/>
</dbReference>
<keyword evidence="1" id="KW-1133">Transmembrane helix</keyword>
<name>A0A5M6ZGK4_9PROT</name>
<dbReference type="AlphaFoldDB" id="A0A5M6ZGK4"/>
<evidence type="ECO:0000313" key="2">
    <source>
        <dbReference type="EMBL" id="KAA5802258.1"/>
    </source>
</evidence>